<dbReference type="EMBL" id="JACHLY010000001">
    <property type="protein sequence ID" value="MBB5999722.1"/>
    <property type="molecule type" value="Genomic_DNA"/>
</dbReference>
<dbReference type="Pfam" id="PF00480">
    <property type="entry name" value="ROK"/>
    <property type="match status" value="1"/>
</dbReference>
<dbReference type="Gene3D" id="1.10.10.10">
    <property type="entry name" value="Winged helix-like DNA-binding domain superfamily/Winged helix DNA-binding domain"/>
    <property type="match status" value="1"/>
</dbReference>
<keyword evidence="4" id="KW-1185">Reference proteome</keyword>
<gene>
    <name evidence="3" type="ORF">HNR25_003473</name>
</gene>
<dbReference type="PANTHER" id="PTHR18964:SF149">
    <property type="entry name" value="BIFUNCTIONAL UDP-N-ACETYLGLUCOSAMINE 2-EPIMERASE_N-ACETYLMANNOSAMINE KINASE"/>
    <property type="match status" value="1"/>
</dbReference>
<protein>
    <submittedName>
        <fullName evidence="3">Putative NBD/HSP70 family sugar kinase</fullName>
    </submittedName>
</protein>
<comment type="caution">
    <text evidence="3">The sequence shown here is derived from an EMBL/GenBank/DDBJ whole genome shotgun (WGS) entry which is preliminary data.</text>
</comment>
<dbReference type="InterPro" id="IPR000600">
    <property type="entry name" value="ROK"/>
</dbReference>
<dbReference type="SUPFAM" id="SSF53067">
    <property type="entry name" value="Actin-like ATPase domain"/>
    <property type="match status" value="1"/>
</dbReference>
<reference evidence="3 4" key="1">
    <citation type="submission" date="2020-08" db="EMBL/GenBank/DDBJ databases">
        <title>Sequencing the genomes of 1000 actinobacteria strains.</title>
        <authorList>
            <person name="Klenk H.-P."/>
        </authorList>
    </citation>
    <scope>NUCLEOTIDE SEQUENCE [LARGE SCALE GENOMIC DNA]</scope>
    <source>
        <strain evidence="3 4">DSM 44593</strain>
    </source>
</reference>
<evidence type="ECO:0000256" key="1">
    <source>
        <dbReference type="ARBA" id="ARBA00006479"/>
    </source>
</evidence>
<accession>A0A841E9Q3</accession>
<keyword evidence="3" id="KW-0808">Transferase</keyword>
<proteinExistence type="inferred from homology"/>
<dbReference type="GO" id="GO:0016301">
    <property type="term" value="F:kinase activity"/>
    <property type="evidence" value="ECO:0007669"/>
    <property type="project" value="UniProtKB-KW"/>
</dbReference>
<dbReference type="InterPro" id="IPR036388">
    <property type="entry name" value="WH-like_DNA-bd_sf"/>
</dbReference>
<name>A0A841E9Q3_9ACTN</name>
<dbReference type="Gene3D" id="3.30.420.40">
    <property type="match status" value="2"/>
</dbReference>
<dbReference type="InterPro" id="IPR036390">
    <property type="entry name" value="WH_DNA-bd_sf"/>
</dbReference>
<dbReference type="PROSITE" id="PS01125">
    <property type="entry name" value="ROK"/>
    <property type="match status" value="1"/>
</dbReference>
<evidence type="ECO:0000313" key="4">
    <source>
        <dbReference type="Proteomes" id="UP000578077"/>
    </source>
</evidence>
<dbReference type="SUPFAM" id="SSF46785">
    <property type="entry name" value="Winged helix' DNA-binding domain"/>
    <property type="match status" value="1"/>
</dbReference>
<dbReference type="Proteomes" id="UP000578077">
    <property type="component" value="Unassembled WGS sequence"/>
</dbReference>
<evidence type="ECO:0000256" key="2">
    <source>
        <dbReference type="SAM" id="MobiDB-lite"/>
    </source>
</evidence>
<evidence type="ECO:0000313" key="3">
    <source>
        <dbReference type="EMBL" id="MBB5999722.1"/>
    </source>
</evidence>
<dbReference type="AlphaFoldDB" id="A0A841E9Q3"/>
<dbReference type="InterPro" id="IPR043129">
    <property type="entry name" value="ATPase_NBD"/>
</dbReference>
<sequence>MGAPARAIPHASSRAAVLDVVRAAGTISRVGLIRATGFTGATISTVVRKLIEDGLVLETGRAESTGGKPRVLLQLNQSSRYAVGVHLDHSGIAYVLTDLGGSVVARMTRAGAGTDDPPAVVQRMAAEVAALIDGVGVDEARVLGIGLVSPGPLTPASGMGPAPPIMRQWEDFPLDEEVRRATGLPVVLGNDATAAALGEYWSGAVSGSSTFAAVYVCTGIGSGILINGIPYHGSSGNAGEIGHICLDPDGPECWCGARGCTETLAGPAAVVARARADAGAARAAGLDDDGGGPRRSSVAADFAAVARAARGGDPGARAVVDRSARYLAVATRTLANVLDLDRVVLTGQSLAVAGSLYLPVVQEELDRAFFSRATHPVAVHLSTSAATAPAIGAATTVLQSELVPLQPGTRIPGDLAEPEQAAPGPVGA</sequence>
<dbReference type="InterPro" id="IPR049874">
    <property type="entry name" value="ROK_cs"/>
</dbReference>
<feature type="region of interest" description="Disordered" evidence="2">
    <location>
        <begin position="408"/>
        <end position="428"/>
    </location>
</feature>
<keyword evidence="3" id="KW-0418">Kinase</keyword>
<dbReference type="RefSeq" id="WP_184636738.1">
    <property type="nucleotide sequence ID" value="NZ_BAABKT010000039.1"/>
</dbReference>
<comment type="similarity">
    <text evidence="1">Belongs to the ROK (NagC/XylR) family.</text>
</comment>
<dbReference type="PANTHER" id="PTHR18964">
    <property type="entry name" value="ROK (REPRESSOR, ORF, KINASE) FAMILY"/>
    <property type="match status" value="1"/>
</dbReference>
<organism evidence="3 4">
    <name type="scientific">Streptomonospora salina</name>
    <dbReference type="NCBI Taxonomy" id="104205"/>
    <lineage>
        <taxon>Bacteria</taxon>
        <taxon>Bacillati</taxon>
        <taxon>Actinomycetota</taxon>
        <taxon>Actinomycetes</taxon>
        <taxon>Streptosporangiales</taxon>
        <taxon>Nocardiopsidaceae</taxon>
        <taxon>Streptomonospora</taxon>
    </lineage>
</organism>